<keyword evidence="4" id="KW-0067">ATP-binding</keyword>
<keyword evidence="5" id="KW-0175">Coiled coil</keyword>
<accession>A0A8H3DVN2</accession>
<dbReference type="GO" id="GO:0004674">
    <property type="term" value="F:protein serine/threonine kinase activity"/>
    <property type="evidence" value="ECO:0007669"/>
    <property type="project" value="TreeGrafter"/>
</dbReference>
<dbReference type="PANTHER" id="PTHR44329:SF288">
    <property type="entry name" value="MITOGEN-ACTIVATED PROTEIN KINASE KINASE KINASE 20"/>
    <property type="match status" value="1"/>
</dbReference>
<feature type="coiled-coil region" evidence="5">
    <location>
        <begin position="157"/>
        <end position="184"/>
    </location>
</feature>
<proteinExistence type="predicted"/>
<evidence type="ECO:0000256" key="4">
    <source>
        <dbReference type="ARBA" id="ARBA00022840"/>
    </source>
</evidence>
<evidence type="ECO:0000259" key="6">
    <source>
        <dbReference type="Pfam" id="PF07714"/>
    </source>
</evidence>
<dbReference type="InterPro" id="IPR059179">
    <property type="entry name" value="MLKL-like_MCAfunc"/>
</dbReference>
<dbReference type="InterPro" id="IPR051681">
    <property type="entry name" value="Ser/Thr_Kinases-Pseudokinases"/>
</dbReference>
<organism evidence="7 8">
    <name type="scientific">Rhizoctonia solani</name>
    <dbReference type="NCBI Taxonomy" id="456999"/>
    <lineage>
        <taxon>Eukaryota</taxon>
        <taxon>Fungi</taxon>
        <taxon>Dikarya</taxon>
        <taxon>Basidiomycota</taxon>
        <taxon>Agaricomycotina</taxon>
        <taxon>Agaricomycetes</taxon>
        <taxon>Cantharellales</taxon>
        <taxon>Ceratobasidiaceae</taxon>
        <taxon>Rhizoctonia</taxon>
    </lineage>
</organism>
<keyword evidence="3" id="KW-0418">Kinase</keyword>
<dbReference type="InterPro" id="IPR011009">
    <property type="entry name" value="Kinase-like_dom_sf"/>
</dbReference>
<dbReference type="Pfam" id="PF07714">
    <property type="entry name" value="PK_Tyr_Ser-Thr"/>
    <property type="match status" value="1"/>
</dbReference>
<dbReference type="InterPro" id="IPR001245">
    <property type="entry name" value="Ser-Thr/Tyr_kinase_cat_dom"/>
</dbReference>
<evidence type="ECO:0000256" key="3">
    <source>
        <dbReference type="ARBA" id="ARBA00022777"/>
    </source>
</evidence>
<evidence type="ECO:0000256" key="2">
    <source>
        <dbReference type="ARBA" id="ARBA00022741"/>
    </source>
</evidence>
<comment type="caution">
    <text evidence="7">The sequence shown here is derived from an EMBL/GenBank/DDBJ whole genome shotgun (WGS) entry which is preliminary data.</text>
</comment>
<dbReference type="CDD" id="cd21037">
    <property type="entry name" value="MLKL_NTD"/>
    <property type="match status" value="1"/>
</dbReference>
<evidence type="ECO:0000313" key="7">
    <source>
        <dbReference type="EMBL" id="CAE7078579.1"/>
    </source>
</evidence>
<sequence length="541" mass="61201">MTHAPAPKNEPQEIASLDAHYALPLPQVAGEIKPAPCIGPLVEPLTRVFQAIERSRVNKNQWKLLQSRCVMVLSIIGTQVMNNGRELYPELQKAAQLLEETLINIHDRAHHYNEMDEIIAFLLYPTINDEIQSLFGDLDSCLCRFSYPVDVAQKQWIGELQVVREQESKDLQRLKDELEMMNINTNAVGQSLDQVIIETGKIIDALRQVLKDKCLILREQPVTTSTCINAQQLIRTILLVTTLRLPPQLLHGRQCMLDANVPIRVGVNCDIYPATFLGQAKVAKKVFRIVISNKDDVEKCATRFLRLANLWNFQSHYILPFYGVGMEHFGQGQFQMYTVLPLIKNFDAVTYLKQYRNGIGMKKNILRIITDAAMGLQYLHSRNPPVFHSDMRGSKVLITDSGGAVLNAFGLSQAYGEAGTPATRMLKSPPPQRCLAPELLREDPILGTPCDVWGWAMAALEIISGSAPYCMHKQSRTVVLAIIAGPPKRGDYLKFNHYAYRPDEMWALLERCWAREPKNRPKMDEIVMELRDIAAMTEWGV</sequence>
<dbReference type="GO" id="GO:0005524">
    <property type="term" value="F:ATP binding"/>
    <property type="evidence" value="ECO:0007669"/>
    <property type="project" value="UniProtKB-KW"/>
</dbReference>
<name>A0A8H3DVN2_9AGAM</name>
<dbReference type="InterPro" id="IPR036537">
    <property type="entry name" value="Adaptor_Cbl_N_dom_sf"/>
</dbReference>
<keyword evidence="1" id="KW-0808">Transferase</keyword>
<evidence type="ECO:0000313" key="8">
    <source>
        <dbReference type="Proteomes" id="UP000663827"/>
    </source>
</evidence>
<dbReference type="Gene3D" id="1.10.510.10">
    <property type="entry name" value="Transferase(Phosphotransferase) domain 1"/>
    <property type="match status" value="1"/>
</dbReference>
<dbReference type="Proteomes" id="UP000663827">
    <property type="component" value="Unassembled WGS sequence"/>
</dbReference>
<dbReference type="SUPFAM" id="SSF56112">
    <property type="entry name" value="Protein kinase-like (PK-like)"/>
    <property type="match status" value="1"/>
</dbReference>
<gene>
    <name evidence="7" type="ORF">RDB_LOCUS21921</name>
</gene>
<protein>
    <recommendedName>
        <fullName evidence="6">Serine-threonine/tyrosine-protein kinase catalytic domain-containing protein</fullName>
    </recommendedName>
</protein>
<evidence type="ECO:0000256" key="1">
    <source>
        <dbReference type="ARBA" id="ARBA00022679"/>
    </source>
</evidence>
<dbReference type="AlphaFoldDB" id="A0A8H3DVN2"/>
<dbReference type="EMBL" id="CAJNJQ010000443">
    <property type="protein sequence ID" value="CAE7078579.1"/>
    <property type="molecule type" value="Genomic_DNA"/>
</dbReference>
<reference evidence="7" key="1">
    <citation type="submission" date="2021-01" db="EMBL/GenBank/DDBJ databases">
        <authorList>
            <person name="Kaushik A."/>
        </authorList>
    </citation>
    <scope>NUCLEOTIDE SEQUENCE</scope>
    <source>
        <strain evidence="7">AG5</strain>
    </source>
</reference>
<dbReference type="Gene3D" id="1.20.930.20">
    <property type="entry name" value="Adaptor protein Cbl, N-terminal domain"/>
    <property type="match status" value="1"/>
</dbReference>
<keyword evidence="2" id="KW-0547">Nucleotide-binding</keyword>
<dbReference type="PANTHER" id="PTHR44329">
    <property type="entry name" value="SERINE/THREONINE-PROTEIN KINASE TNNI3K-RELATED"/>
    <property type="match status" value="1"/>
</dbReference>
<evidence type="ECO:0000256" key="5">
    <source>
        <dbReference type="SAM" id="Coils"/>
    </source>
</evidence>
<feature type="domain" description="Serine-threonine/tyrosine-protein kinase catalytic" evidence="6">
    <location>
        <begin position="294"/>
        <end position="530"/>
    </location>
</feature>
<dbReference type="GO" id="GO:0007166">
    <property type="term" value="P:cell surface receptor signaling pathway"/>
    <property type="evidence" value="ECO:0007669"/>
    <property type="project" value="InterPro"/>
</dbReference>